<dbReference type="RefSeq" id="WP_055682124.1">
    <property type="nucleotide sequence ID" value="NZ_CXPG01000014.1"/>
</dbReference>
<keyword evidence="3" id="KW-1185">Reference proteome</keyword>
<dbReference type="AlphaFoldDB" id="A0A0M6XNM3"/>
<evidence type="ECO:0000256" key="1">
    <source>
        <dbReference type="SAM" id="Phobius"/>
    </source>
</evidence>
<feature type="transmembrane region" description="Helical" evidence="1">
    <location>
        <begin position="12"/>
        <end position="29"/>
    </location>
</feature>
<accession>A0A0M6XNM3</accession>
<keyword evidence="1" id="KW-1133">Transmembrane helix</keyword>
<organism evidence="2 3">
    <name type="scientific">Jannaschia rubra</name>
    <dbReference type="NCBI Taxonomy" id="282197"/>
    <lineage>
        <taxon>Bacteria</taxon>
        <taxon>Pseudomonadati</taxon>
        <taxon>Pseudomonadota</taxon>
        <taxon>Alphaproteobacteria</taxon>
        <taxon>Rhodobacterales</taxon>
        <taxon>Roseobacteraceae</taxon>
        <taxon>Jannaschia</taxon>
    </lineage>
</organism>
<feature type="transmembrane region" description="Helical" evidence="1">
    <location>
        <begin position="135"/>
        <end position="154"/>
    </location>
</feature>
<reference evidence="2 3" key="1">
    <citation type="submission" date="2015-07" db="EMBL/GenBank/DDBJ databases">
        <authorList>
            <person name="Noorani M."/>
        </authorList>
    </citation>
    <scope>NUCLEOTIDE SEQUENCE [LARGE SCALE GENOMIC DNA]</scope>
    <source>
        <strain evidence="2 3">CECT 5088</strain>
    </source>
</reference>
<evidence type="ECO:0000313" key="3">
    <source>
        <dbReference type="Proteomes" id="UP000048908"/>
    </source>
</evidence>
<feature type="transmembrane region" description="Helical" evidence="1">
    <location>
        <begin position="310"/>
        <end position="334"/>
    </location>
</feature>
<sequence length="506" mass="54790">MTGATDRQRTTIVVALTLLAALAFRLGLLDAPGEFDEFYHLLAARGLVDVGLPRIMDGEYWRGILFTRMVAAVFELTGSQGLPAARLVSVAAGVAIPAVLVWWLLRVAGTGSAILVGLFAVLWPQGILEAQFVRFYAVQGLCFLAGAAALHIALDAQPRARLALLTLTLGFWALALHFQISTAIGIAGSLGGAAMLLARRFVHGPRGWIVLGAIVVTLLMLGGAVVVFSGLGEKAVAFYRWTPEHAEHLRDYRTFYFDQLEQTWGPLWYATPGLMVPALWLRPRLAVYCGAVFGTCFIAHSFGGMKALRYLSYAMPFLFAIWALGLVGLVQLIFGMMRPATAIGVGAACAALLLTAPFAWRSLELARGQGLPPRGDWRAAQEVLGDWADAPYVATTRELHHLAHIGPYDILFGPGRISELIPPEDFANDIRTGRPVVGSTEGWGRVLDCHPDGLLVTSPYFWEVAGWGARLQPLFDARGYLTEMRQDGALLALRWTGTAGAPCDIP</sequence>
<dbReference type="OrthoDB" id="7375841at2"/>
<feature type="transmembrane region" description="Helical" evidence="1">
    <location>
        <begin position="174"/>
        <end position="197"/>
    </location>
</feature>
<dbReference type="Proteomes" id="UP000048908">
    <property type="component" value="Unassembled WGS sequence"/>
</dbReference>
<keyword evidence="1" id="KW-0812">Transmembrane</keyword>
<feature type="transmembrane region" description="Helical" evidence="1">
    <location>
        <begin position="111"/>
        <end position="128"/>
    </location>
</feature>
<evidence type="ECO:0008006" key="4">
    <source>
        <dbReference type="Google" id="ProtNLM"/>
    </source>
</evidence>
<keyword evidence="1" id="KW-0472">Membrane</keyword>
<name>A0A0M6XNM3_9RHOB</name>
<feature type="transmembrane region" description="Helical" evidence="1">
    <location>
        <begin position="340"/>
        <end position="360"/>
    </location>
</feature>
<dbReference type="EMBL" id="CXPG01000014">
    <property type="protein sequence ID" value="CTQ32689.1"/>
    <property type="molecule type" value="Genomic_DNA"/>
</dbReference>
<evidence type="ECO:0000313" key="2">
    <source>
        <dbReference type="EMBL" id="CTQ32689.1"/>
    </source>
</evidence>
<gene>
    <name evidence="2" type="ORF">JAN5088_01461</name>
</gene>
<feature type="transmembrane region" description="Helical" evidence="1">
    <location>
        <begin position="84"/>
        <end position="105"/>
    </location>
</feature>
<proteinExistence type="predicted"/>
<protein>
    <recommendedName>
        <fullName evidence="4">Glycosyltransferase RgtA/B/C/D-like domain-containing protein</fullName>
    </recommendedName>
</protein>
<feature type="transmembrane region" description="Helical" evidence="1">
    <location>
        <begin position="285"/>
        <end position="303"/>
    </location>
</feature>
<feature type="transmembrane region" description="Helical" evidence="1">
    <location>
        <begin position="209"/>
        <end position="231"/>
    </location>
</feature>